<accession>A0A2M3ZR28</accession>
<sequence>MLLLALWLLLLLLLRLLPLRWWLRSIVLISTRGRRSRETWWLHHSRGWRRRCRVRIGTKRWKGLWLGLGHRRNVHIWHRLRVGRLL</sequence>
<name>A0A2M3ZR28_9DIPT</name>
<organism evidence="1">
    <name type="scientific">Anopheles braziliensis</name>
    <dbReference type="NCBI Taxonomy" id="58242"/>
    <lineage>
        <taxon>Eukaryota</taxon>
        <taxon>Metazoa</taxon>
        <taxon>Ecdysozoa</taxon>
        <taxon>Arthropoda</taxon>
        <taxon>Hexapoda</taxon>
        <taxon>Insecta</taxon>
        <taxon>Pterygota</taxon>
        <taxon>Neoptera</taxon>
        <taxon>Endopterygota</taxon>
        <taxon>Diptera</taxon>
        <taxon>Nematocera</taxon>
        <taxon>Culicoidea</taxon>
        <taxon>Culicidae</taxon>
        <taxon>Anophelinae</taxon>
        <taxon>Anopheles</taxon>
    </lineage>
</organism>
<dbReference type="AlphaFoldDB" id="A0A2M3ZR28"/>
<proteinExistence type="predicted"/>
<protein>
    <submittedName>
        <fullName evidence="1">Putative secreted peptide</fullName>
    </submittedName>
</protein>
<evidence type="ECO:0000313" key="1">
    <source>
        <dbReference type="EMBL" id="MBW30942.1"/>
    </source>
</evidence>
<dbReference type="EMBL" id="GGFM01010191">
    <property type="protein sequence ID" value="MBW30942.1"/>
    <property type="molecule type" value="Transcribed_RNA"/>
</dbReference>
<reference evidence="1" key="1">
    <citation type="submission" date="2018-01" db="EMBL/GenBank/DDBJ databases">
        <title>An insight into the sialome of Amazonian anophelines.</title>
        <authorList>
            <person name="Ribeiro J.M."/>
            <person name="Scarpassa V."/>
            <person name="Calvo E."/>
        </authorList>
    </citation>
    <scope>NUCLEOTIDE SEQUENCE</scope>
    <source>
        <tissue evidence="1">Salivary glands</tissue>
    </source>
</reference>